<dbReference type="EC" id="6.4.1.1" evidence="3"/>
<gene>
    <name evidence="3" type="ORF">A245_36289</name>
</gene>
<keyword evidence="3" id="KW-0436">Ligase</keyword>
<organism evidence="3 4">
    <name type="scientific">Pseudomonas syringae pv. actinidiae ICMP 19096</name>
    <dbReference type="NCBI Taxonomy" id="1194405"/>
    <lineage>
        <taxon>Bacteria</taxon>
        <taxon>Pseudomonadati</taxon>
        <taxon>Pseudomonadota</taxon>
        <taxon>Gammaproteobacteria</taxon>
        <taxon>Pseudomonadales</taxon>
        <taxon>Pseudomonadaceae</taxon>
        <taxon>Pseudomonas</taxon>
        <taxon>Pseudomonas syringae</taxon>
    </lineage>
</organism>
<dbReference type="FunFam" id="2.40.50.100:FF:000003">
    <property type="entry name" value="Acetyl-CoA carboxylase biotin carboxyl carrier protein"/>
    <property type="match status" value="1"/>
</dbReference>
<feature type="domain" description="Lipoyl-binding" evidence="2">
    <location>
        <begin position="3"/>
        <end position="78"/>
    </location>
</feature>
<evidence type="ECO:0000313" key="4">
    <source>
        <dbReference type="Proteomes" id="UP000018849"/>
    </source>
</evidence>
<dbReference type="InterPro" id="IPR011053">
    <property type="entry name" value="Single_hybrid_motif"/>
</dbReference>
<proteinExistence type="predicted"/>
<dbReference type="InterPro" id="IPR050709">
    <property type="entry name" value="Biotin_Carboxyl_Carrier/Decarb"/>
</dbReference>
<comment type="caution">
    <text evidence="3">The sequence shown here is derived from an EMBL/GenBank/DDBJ whole genome shotgun (WGS) entry which is preliminary data.</text>
</comment>
<dbReference type="EMBL" id="AOKF01003105">
    <property type="protein sequence ID" value="EPN41074.1"/>
    <property type="molecule type" value="Genomic_DNA"/>
</dbReference>
<dbReference type="SUPFAM" id="SSF51230">
    <property type="entry name" value="Single hybrid motif"/>
    <property type="match status" value="1"/>
</dbReference>
<dbReference type="PANTHER" id="PTHR45266:SF3">
    <property type="entry name" value="OXALOACETATE DECARBOXYLASE ALPHA CHAIN"/>
    <property type="match status" value="1"/>
</dbReference>
<keyword evidence="1" id="KW-0092">Biotin</keyword>
<dbReference type="Gene3D" id="2.40.50.100">
    <property type="match status" value="1"/>
</dbReference>
<dbReference type="GO" id="GO:0004736">
    <property type="term" value="F:pyruvate carboxylase activity"/>
    <property type="evidence" value="ECO:0007669"/>
    <property type="project" value="UniProtKB-EC"/>
</dbReference>
<dbReference type="AlphaFoldDB" id="A0A656JNY2"/>
<dbReference type="PROSITE" id="PS50968">
    <property type="entry name" value="BIOTINYL_LIPOYL"/>
    <property type="match status" value="1"/>
</dbReference>
<dbReference type="Proteomes" id="UP000018849">
    <property type="component" value="Unassembled WGS sequence"/>
</dbReference>
<dbReference type="InterPro" id="IPR000089">
    <property type="entry name" value="Biotin_lipoyl"/>
</dbReference>
<protein>
    <submittedName>
        <fullName evidence="3">Pyruvate carboxylase subunit B</fullName>
        <ecNumber evidence="3">6.4.1.1</ecNumber>
    </submittedName>
</protein>
<keyword evidence="3" id="KW-0670">Pyruvate</keyword>
<dbReference type="PANTHER" id="PTHR45266">
    <property type="entry name" value="OXALOACETATE DECARBOXYLASE ALPHA CHAIN"/>
    <property type="match status" value="1"/>
</dbReference>
<feature type="non-terminal residue" evidence="3">
    <location>
        <position position="1"/>
    </location>
</feature>
<evidence type="ECO:0000256" key="1">
    <source>
        <dbReference type="ARBA" id="ARBA00023267"/>
    </source>
</evidence>
<evidence type="ECO:0000313" key="3">
    <source>
        <dbReference type="EMBL" id="EPN41074.1"/>
    </source>
</evidence>
<dbReference type="CDD" id="cd06850">
    <property type="entry name" value="biotinyl_domain"/>
    <property type="match status" value="1"/>
</dbReference>
<sequence>SKRQQASAPGHVSTTMPGNIVDVLVKEGDVVKAGQAVLITEAMKMETEVQASIAGKVVAIHVAKGDRVNPGEILVEIEG</sequence>
<accession>A0A656JNY2</accession>
<reference evidence="3 4" key="1">
    <citation type="journal article" date="2013" name="PLoS Pathog.">
        <title>Genomic analysis of the Kiwifruit pathogen Pseudomonas syringae pv. actinidiae provides insight into the origins of an emergent plant disease.</title>
        <authorList>
            <person name="McCann H.C."/>
            <person name="Rikkerink E.H."/>
            <person name="Bertels F."/>
            <person name="Fiers M."/>
            <person name="Lu A."/>
            <person name="Rees-George J."/>
            <person name="Andersen M.T."/>
            <person name="Gleave A.P."/>
            <person name="Haubold B."/>
            <person name="Wohlers M.W."/>
            <person name="Guttman D.S."/>
            <person name="Wang P.W."/>
            <person name="Straub C."/>
            <person name="Vanneste J.L."/>
            <person name="Rainey P.B."/>
            <person name="Templeton M.D."/>
        </authorList>
    </citation>
    <scope>NUCLEOTIDE SEQUENCE [LARGE SCALE GENOMIC DNA]</scope>
    <source>
        <strain evidence="3 4">ICMP 19096</strain>
    </source>
</reference>
<name>A0A656JNY2_PSESF</name>
<evidence type="ECO:0000259" key="2">
    <source>
        <dbReference type="PROSITE" id="PS50968"/>
    </source>
</evidence>
<dbReference type="Pfam" id="PF00364">
    <property type="entry name" value="Biotin_lipoyl"/>
    <property type="match status" value="1"/>
</dbReference>